<dbReference type="Proteomes" id="UP000189796">
    <property type="component" value="Chromosome I"/>
</dbReference>
<name>A0A1M5U925_9BRAD</name>
<gene>
    <name evidence="2" type="ORF">SAMN05443248_5333</name>
</gene>
<dbReference type="PANTHER" id="PTHR10788">
    <property type="entry name" value="TREHALOSE-6-PHOSPHATE SYNTHASE"/>
    <property type="match status" value="1"/>
</dbReference>
<dbReference type="AlphaFoldDB" id="A0A1M5U925"/>
<organism evidence="2 3">
    <name type="scientific">Bradyrhizobium erythrophlei</name>
    <dbReference type="NCBI Taxonomy" id="1437360"/>
    <lineage>
        <taxon>Bacteria</taxon>
        <taxon>Pseudomonadati</taxon>
        <taxon>Pseudomonadota</taxon>
        <taxon>Alphaproteobacteria</taxon>
        <taxon>Hyphomicrobiales</taxon>
        <taxon>Nitrobacteraceae</taxon>
        <taxon>Bradyrhizobium</taxon>
    </lineage>
</organism>
<dbReference type="InterPro" id="IPR001830">
    <property type="entry name" value="Glyco_trans_20"/>
</dbReference>
<proteinExistence type="inferred from homology"/>
<dbReference type="GO" id="GO:0003825">
    <property type="term" value="F:alpha,alpha-trehalose-phosphate synthase (UDP-forming) activity"/>
    <property type="evidence" value="ECO:0007669"/>
    <property type="project" value="TreeGrafter"/>
</dbReference>
<evidence type="ECO:0000256" key="1">
    <source>
        <dbReference type="ARBA" id="ARBA00008799"/>
    </source>
</evidence>
<dbReference type="SUPFAM" id="SSF53756">
    <property type="entry name" value="UDP-Glycosyltransferase/glycogen phosphorylase"/>
    <property type="match status" value="1"/>
</dbReference>
<sequence length="473" mass="52773">MTLVVVSNRVAGAKAGEPISGGLAAALIPMVSRYGAIWVGLSGDVGGACRARDAFVSIPALGTGTTVVVEPPIQHYINYYEGFANSALWPALHSRVDLIRVTADHYASYREVNAFMARALMRFDKPDSIFWIHDYHFLPLGAEMRRLGIKRPIGFFLHTPWPDRHCMAAVPHHRDIVQEMLAYDLVGFQTIEARQNFEDYLRYELGMTLKNDTIAGEWGCTQLATFPIGIDVDEFAARATVAIEQSDVLRLRASLKGPKFVLGVDRLDYSKGLANRFRAFGRMLEIEPGLMRVVSFLQVAAPSRGNIRAYRELKADLEALATEINCRHRQSDWTPIRYLNQEFSQLTLAGLYRTAQVGLVTPFRDGMNLVAKEFVAAQNPVDPGVLILSTFAGAAEELDAALLVDPHDVDSMALQIAKALAMTIEERRERWQQMVTKLKRSSLQNWFSAFLNTLSEARRLPPVPANQARMVLP</sequence>
<reference evidence="2 3" key="1">
    <citation type="submission" date="2016-11" db="EMBL/GenBank/DDBJ databases">
        <authorList>
            <person name="Jaros S."/>
            <person name="Januszkiewicz K."/>
            <person name="Wedrychowicz H."/>
        </authorList>
    </citation>
    <scope>NUCLEOTIDE SEQUENCE [LARGE SCALE GENOMIC DNA]</scope>
    <source>
        <strain evidence="2 3">GAS138</strain>
    </source>
</reference>
<evidence type="ECO:0000313" key="2">
    <source>
        <dbReference type="EMBL" id="SHH59366.1"/>
    </source>
</evidence>
<dbReference type="CDD" id="cd03788">
    <property type="entry name" value="GT20_TPS"/>
    <property type="match status" value="1"/>
</dbReference>
<dbReference type="RefSeq" id="WP_079603964.1">
    <property type="nucleotide sequence ID" value="NZ_LT670817.1"/>
</dbReference>
<comment type="similarity">
    <text evidence="1">Belongs to the glycosyltransferase 20 family.</text>
</comment>
<accession>A0A1M5U925</accession>
<dbReference type="Gene3D" id="3.40.50.2000">
    <property type="entry name" value="Glycogen Phosphorylase B"/>
    <property type="match status" value="2"/>
</dbReference>
<evidence type="ECO:0000313" key="3">
    <source>
        <dbReference type="Proteomes" id="UP000189796"/>
    </source>
</evidence>
<dbReference type="OrthoDB" id="9815690at2"/>
<protein>
    <submittedName>
        <fullName evidence="2">Trehalose 6-phosphate synthase</fullName>
    </submittedName>
</protein>
<dbReference type="EMBL" id="LT670817">
    <property type="protein sequence ID" value="SHH59366.1"/>
    <property type="molecule type" value="Genomic_DNA"/>
</dbReference>
<dbReference type="PANTHER" id="PTHR10788:SF106">
    <property type="entry name" value="BCDNA.GH08860"/>
    <property type="match status" value="1"/>
</dbReference>
<dbReference type="GO" id="GO:0005992">
    <property type="term" value="P:trehalose biosynthetic process"/>
    <property type="evidence" value="ECO:0007669"/>
    <property type="project" value="InterPro"/>
</dbReference>
<dbReference type="Pfam" id="PF00982">
    <property type="entry name" value="Glyco_transf_20"/>
    <property type="match status" value="1"/>
</dbReference>